<dbReference type="Proteomes" id="UP000663868">
    <property type="component" value="Unassembled WGS sequence"/>
</dbReference>
<evidence type="ECO:0000313" key="3">
    <source>
        <dbReference type="Proteomes" id="UP000663860"/>
    </source>
</evidence>
<sequence length="66" mass="7049">MTTKMIIVNAQQSNSTGVTCTCECLNWSEYSKPSEVMANCDSCKATVCRKMGGSCTSGTIIKVICT</sequence>
<comment type="caution">
    <text evidence="1">The sequence shown here is derived from an EMBL/GenBank/DDBJ whole genome shotgun (WGS) entry which is preliminary data.</text>
</comment>
<evidence type="ECO:0000313" key="2">
    <source>
        <dbReference type="EMBL" id="CAF4334045.1"/>
    </source>
</evidence>
<proteinExistence type="predicted"/>
<dbReference type="Proteomes" id="UP000663860">
    <property type="component" value="Unassembled WGS sequence"/>
</dbReference>
<name>A0A815TTN7_9BILA</name>
<dbReference type="EMBL" id="CAJOBB010016954">
    <property type="protein sequence ID" value="CAF4334045.1"/>
    <property type="molecule type" value="Genomic_DNA"/>
</dbReference>
<protein>
    <submittedName>
        <fullName evidence="1">Uncharacterized protein</fullName>
    </submittedName>
</protein>
<organism evidence="1 3">
    <name type="scientific">Adineta steineri</name>
    <dbReference type="NCBI Taxonomy" id="433720"/>
    <lineage>
        <taxon>Eukaryota</taxon>
        <taxon>Metazoa</taxon>
        <taxon>Spiralia</taxon>
        <taxon>Gnathifera</taxon>
        <taxon>Rotifera</taxon>
        <taxon>Eurotatoria</taxon>
        <taxon>Bdelloidea</taxon>
        <taxon>Adinetida</taxon>
        <taxon>Adinetidae</taxon>
        <taxon>Adineta</taxon>
    </lineage>
</organism>
<gene>
    <name evidence="1" type="ORF">IZO911_LOCUS45463</name>
    <name evidence="2" type="ORF">KXQ929_LOCUS47336</name>
</gene>
<evidence type="ECO:0000313" key="1">
    <source>
        <dbReference type="EMBL" id="CAF1511177.1"/>
    </source>
</evidence>
<accession>A0A815TTN7</accession>
<dbReference type="EMBL" id="CAJNOE010004311">
    <property type="protein sequence ID" value="CAF1511177.1"/>
    <property type="molecule type" value="Genomic_DNA"/>
</dbReference>
<dbReference type="AlphaFoldDB" id="A0A815TTN7"/>
<reference evidence="1" key="1">
    <citation type="submission" date="2021-02" db="EMBL/GenBank/DDBJ databases">
        <authorList>
            <person name="Nowell W R."/>
        </authorList>
    </citation>
    <scope>NUCLEOTIDE SEQUENCE</scope>
</reference>